<proteinExistence type="predicted"/>
<evidence type="ECO:0000313" key="3">
    <source>
        <dbReference type="EMBL" id="KRZ01974.1"/>
    </source>
</evidence>
<keyword evidence="1" id="KW-1133">Transmembrane helix</keyword>
<organism evidence="3 4">
    <name type="scientific">Trichinella zimbabwensis</name>
    <dbReference type="NCBI Taxonomy" id="268475"/>
    <lineage>
        <taxon>Eukaryota</taxon>
        <taxon>Metazoa</taxon>
        <taxon>Ecdysozoa</taxon>
        <taxon>Nematoda</taxon>
        <taxon>Enoplea</taxon>
        <taxon>Dorylaimia</taxon>
        <taxon>Trichinellida</taxon>
        <taxon>Trichinellidae</taxon>
        <taxon>Trichinella</taxon>
    </lineage>
</organism>
<dbReference type="EMBL" id="JYDP01000249">
    <property type="protein sequence ID" value="KRZ01974.1"/>
    <property type="molecule type" value="Genomic_DNA"/>
</dbReference>
<dbReference type="AlphaFoldDB" id="A0A0V1GUE6"/>
<sequence length="197" mass="22403">MTMNNSNKKKEDVTERIVRQLFEGQAKVILTVNRFEQTLDSVAKRQEAIQNYLSSGGAVKPHAAGVVAGGETFNRQEVMQVMDFVRSATAILREQQSVLQQIMSNVNSLEHKIRTACAQDKPVANREPAHSTAMEEIKRELEKIHLLQRTQQLPRIPPQEIKECLSLTHLCMVIAVQSIIVISVIFFRSRSDKQKFY</sequence>
<name>A0A0V1GUE6_9BILA</name>
<dbReference type="STRING" id="268475.A0A0V1GUE6"/>
<accession>A0A0V1GUE6</accession>
<evidence type="ECO:0000313" key="4">
    <source>
        <dbReference type="Proteomes" id="UP000055024"/>
    </source>
</evidence>
<evidence type="ECO:0000256" key="1">
    <source>
        <dbReference type="SAM" id="Phobius"/>
    </source>
</evidence>
<keyword evidence="1" id="KW-0812">Transmembrane</keyword>
<reference evidence="3 4" key="1">
    <citation type="submission" date="2015-01" db="EMBL/GenBank/DDBJ databases">
        <title>Evolution of Trichinella species and genotypes.</title>
        <authorList>
            <person name="Korhonen P.K."/>
            <person name="Edoardo P."/>
            <person name="Giuseppe L.R."/>
            <person name="Gasser R.B."/>
        </authorList>
    </citation>
    <scope>NUCLEOTIDE SEQUENCE [LARGE SCALE GENOMIC DNA]</scope>
    <source>
        <strain evidence="3">ISS1029</strain>
    </source>
</reference>
<comment type="caution">
    <text evidence="3">The sequence shown here is derived from an EMBL/GenBank/DDBJ whole genome shotgun (WGS) entry which is preliminary data.</text>
</comment>
<keyword evidence="4" id="KW-1185">Reference proteome</keyword>
<dbReference type="Proteomes" id="UP000055024">
    <property type="component" value="Unassembled WGS sequence"/>
</dbReference>
<keyword evidence="1" id="KW-0472">Membrane</keyword>
<evidence type="ECO:0000313" key="2">
    <source>
        <dbReference type="EMBL" id="KRZ00376.1"/>
    </source>
</evidence>
<dbReference type="EMBL" id="JYDP01000499">
    <property type="protein sequence ID" value="KRZ00376.1"/>
    <property type="molecule type" value="Genomic_DNA"/>
</dbReference>
<feature type="transmembrane region" description="Helical" evidence="1">
    <location>
        <begin position="167"/>
        <end position="187"/>
    </location>
</feature>
<protein>
    <submittedName>
        <fullName evidence="3">Protein ERGIC-53</fullName>
    </submittedName>
</protein>
<gene>
    <name evidence="3" type="primary">LMAN1</name>
    <name evidence="3" type="ORF">T11_11960</name>
    <name evidence="2" type="ORF">T11_7159</name>
</gene>